<comment type="caution">
    <text evidence="2">The sequence shown here is derived from an EMBL/GenBank/DDBJ whole genome shotgun (WGS) entry which is preliminary data.</text>
</comment>
<dbReference type="Proteomes" id="UP000183185">
    <property type="component" value="Unassembled WGS sequence"/>
</dbReference>
<evidence type="ECO:0000259" key="1">
    <source>
        <dbReference type="PROSITE" id="PS50878"/>
    </source>
</evidence>
<name>A0AA44KSX0_9BACI</name>
<feature type="domain" description="Reverse transcriptase" evidence="1">
    <location>
        <begin position="55"/>
        <end position="278"/>
    </location>
</feature>
<proteinExistence type="predicted"/>
<accession>A0AA44KSX0</accession>
<evidence type="ECO:0000313" key="3">
    <source>
        <dbReference type="Proteomes" id="UP000183185"/>
    </source>
</evidence>
<dbReference type="SUPFAM" id="SSF56672">
    <property type="entry name" value="DNA/RNA polymerases"/>
    <property type="match status" value="1"/>
</dbReference>
<dbReference type="InterPro" id="IPR051083">
    <property type="entry name" value="GrpII_Intron_Splice-Mob/Def"/>
</dbReference>
<dbReference type="InterPro" id="IPR043128">
    <property type="entry name" value="Rev_trsase/Diguanyl_cyclase"/>
</dbReference>
<dbReference type="PANTHER" id="PTHR34047:SF8">
    <property type="entry name" value="PROTEIN YKFC"/>
    <property type="match status" value="1"/>
</dbReference>
<dbReference type="InterPro" id="IPR000477">
    <property type="entry name" value="RT_dom"/>
</dbReference>
<dbReference type="Pfam" id="PF00078">
    <property type="entry name" value="RVT_1"/>
    <property type="match status" value="1"/>
</dbReference>
<dbReference type="InterPro" id="IPR043502">
    <property type="entry name" value="DNA/RNA_pol_sf"/>
</dbReference>
<organism evidence="2 3">
    <name type="scientific">Bacillus proteolyticus</name>
    <dbReference type="NCBI Taxonomy" id="2026192"/>
    <lineage>
        <taxon>Bacteria</taxon>
        <taxon>Bacillati</taxon>
        <taxon>Bacillota</taxon>
        <taxon>Bacilli</taxon>
        <taxon>Bacillales</taxon>
        <taxon>Bacillaceae</taxon>
        <taxon>Bacillus</taxon>
        <taxon>Bacillus cereus group</taxon>
    </lineage>
</organism>
<reference evidence="2 3" key="1">
    <citation type="submission" date="2016-06" db="EMBL/GenBank/DDBJ databases">
        <title>First insights into the genetic diversity and population structure of in the Bacillus cereus group bacteria from diverse marine environments.</title>
        <authorList>
            <person name="Liu Y."/>
            <person name="Lai Q."/>
            <person name="Shao Z."/>
        </authorList>
    </citation>
    <scope>NUCLEOTIDE SEQUENCE [LARGE SCALE GENOMIC DNA]</scope>
    <source>
        <strain evidence="2 3">TD42</strain>
    </source>
</reference>
<dbReference type="EMBL" id="MACH01000127">
    <property type="protein sequence ID" value="OJE39921.1"/>
    <property type="molecule type" value="Genomic_DNA"/>
</dbReference>
<dbReference type="AlphaFoldDB" id="A0AA44KSX0"/>
<dbReference type="PROSITE" id="PS50878">
    <property type="entry name" value="RT_POL"/>
    <property type="match status" value="1"/>
</dbReference>
<dbReference type="Gene3D" id="3.30.70.270">
    <property type="match status" value="1"/>
</dbReference>
<evidence type="ECO:0000313" key="2">
    <source>
        <dbReference type="EMBL" id="OJE39921.1"/>
    </source>
</evidence>
<gene>
    <name evidence="2" type="ORF">BAQ49_02835</name>
</gene>
<protein>
    <recommendedName>
        <fullName evidence="1">Reverse transcriptase domain-containing protein</fullName>
    </recommendedName>
</protein>
<sequence length="462" mass="54812">MKMSLPAYKHFEILYQTENLKNLYEKTIHHNTASGIDRMVKRVFDKKVDLHLSIINRKVFNGSYKYTAYREKLFIKSKNNFPRVISIPTIRDKIVLKGLHKIIQESFSIEQPLVQTVVGDMKNELENFDSFIKIDIKNFYDNINHSILDKKLSKKIRTPLVKDLILNAIRTPTVSKNHSKDDSLYSNCVGVPQGLSISNVLAEVYFQDMDKKYKSKKRFRYYRYVDDILILCKEKDILKIKNDIFKNIEEEHRLKLNKGKCSQGRIDRVGYDFLGYRIEKLESIGDVGLTIKNSTKLKFEKSIVDMFSRYSHSNTISPKEFIFYLNNKITGSISNKLNGISDKEKKYGWVFFYSQIGDKKVFHHFDWFVKKLIDDFKLKENFKGLEIKSFVKTYYEIIYNRSKTKYIHRPDTLTTEEKKFLLIDIFKVKDRFLKTDDQIERFYYAKVYKPIKLLEQDVQDIS</sequence>
<dbReference type="PANTHER" id="PTHR34047">
    <property type="entry name" value="NUCLEAR INTRON MATURASE 1, MITOCHONDRIAL-RELATED"/>
    <property type="match status" value="1"/>
</dbReference>